<reference evidence="12" key="1">
    <citation type="submission" date="2018-06" db="EMBL/GenBank/DDBJ databases">
        <authorList>
            <person name="Zhirakovskaya E."/>
        </authorList>
    </citation>
    <scope>NUCLEOTIDE SEQUENCE</scope>
</reference>
<keyword evidence="3" id="KW-0410">Iron transport</keyword>
<keyword evidence="2" id="KW-0813">Transport</keyword>
<gene>
    <name evidence="12" type="ORF">MNBD_ALPHA01-2401</name>
</gene>
<accession>A0A3B0SMJ8</accession>
<feature type="domain" description="TonB-dependent receptor-like beta-barrel" evidence="10">
    <location>
        <begin position="341"/>
        <end position="784"/>
    </location>
</feature>
<dbReference type="Pfam" id="PF07715">
    <property type="entry name" value="Plug"/>
    <property type="match status" value="1"/>
</dbReference>
<keyword evidence="12" id="KW-0675">Receptor</keyword>
<dbReference type="Pfam" id="PF00593">
    <property type="entry name" value="TonB_dep_Rec_b-barrel"/>
    <property type="match status" value="1"/>
</dbReference>
<evidence type="ECO:0000256" key="4">
    <source>
        <dbReference type="ARBA" id="ARBA00022692"/>
    </source>
</evidence>
<dbReference type="GO" id="GO:0006826">
    <property type="term" value="P:iron ion transport"/>
    <property type="evidence" value="ECO:0007669"/>
    <property type="project" value="UniProtKB-KW"/>
</dbReference>
<keyword evidence="7" id="KW-0798">TonB box</keyword>
<dbReference type="PANTHER" id="PTHR32552">
    <property type="entry name" value="FERRICHROME IRON RECEPTOR-RELATED"/>
    <property type="match status" value="1"/>
</dbReference>
<evidence type="ECO:0000256" key="9">
    <source>
        <dbReference type="ARBA" id="ARBA00023237"/>
    </source>
</evidence>
<evidence type="ECO:0000259" key="11">
    <source>
        <dbReference type="Pfam" id="PF07715"/>
    </source>
</evidence>
<dbReference type="InterPro" id="IPR000531">
    <property type="entry name" value="Beta-barrel_TonB"/>
</dbReference>
<feature type="domain" description="TonB-dependent receptor plug" evidence="11">
    <location>
        <begin position="63"/>
        <end position="175"/>
    </location>
</feature>
<dbReference type="AlphaFoldDB" id="A0A3B0SMJ8"/>
<dbReference type="GO" id="GO:0009279">
    <property type="term" value="C:cell outer membrane"/>
    <property type="evidence" value="ECO:0007669"/>
    <property type="project" value="UniProtKB-SubCell"/>
</dbReference>
<evidence type="ECO:0000256" key="3">
    <source>
        <dbReference type="ARBA" id="ARBA00022496"/>
    </source>
</evidence>
<keyword evidence="4" id="KW-0812">Transmembrane</keyword>
<dbReference type="InterPro" id="IPR039426">
    <property type="entry name" value="TonB-dep_rcpt-like"/>
</dbReference>
<evidence type="ECO:0000256" key="5">
    <source>
        <dbReference type="ARBA" id="ARBA00023004"/>
    </source>
</evidence>
<name>A0A3B0SMJ8_9ZZZZ</name>
<keyword evidence="9" id="KW-0998">Cell outer membrane</keyword>
<dbReference type="SUPFAM" id="SSF56935">
    <property type="entry name" value="Porins"/>
    <property type="match status" value="1"/>
</dbReference>
<evidence type="ECO:0000259" key="10">
    <source>
        <dbReference type="Pfam" id="PF00593"/>
    </source>
</evidence>
<evidence type="ECO:0000256" key="8">
    <source>
        <dbReference type="ARBA" id="ARBA00023136"/>
    </source>
</evidence>
<keyword evidence="5" id="KW-0408">Iron</keyword>
<keyword evidence="6" id="KW-0406">Ion transport</keyword>
<dbReference type="Gene3D" id="2.40.170.20">
    <property type="entry name" value="TonB-dependent receptor, beta-barrel domain"/>
    <property type="match status" value="2"/>
</dbReference>
<dbReference type="InterPro" id="IPR036942">
    <property type="entry name" value="Beta-barrel_TonB_sf"/>
</dbReference>
<comment type="subcellular location">
    <subcellularLocation>
        <location evidence="1">Cell outer membrane</location>
        <topology evidence="1">Multi-pass membrane protein</topology>
    </subcellularLocation>
</comment>
<protein>
    <submittedName>
        <fullName evidence="12">TonB-dependent receptor</fullName>
    </submittedName>
</protein>
<proteinExistence type="predicted"/>
<sequence length="819" mass="89279">MTQDNNLRFHGFSGRFYGFTALVSVMMGTFLPANAEEGEEVVKPANAFLEEITVTARKREENLQNTPISITAFSSDGLEARGISDISQIGEFTPNLVFDNTAAIAATSSAAAIYIRGIGQIDWALATDPGVGLYVDGVYIARSVGGVMDLLDVERVEVLKGPQGTLFGRNTIGGAISITTRKPHEELEGYGEVTFGTDDRTDFRFGINLPISDKFMTNFAGSRKKREGYVKNMNPGGPSLGGEDSWSGRASFRIIPSENFEINIALDGTREREEPAANVLIGVDESKFFPLVTNGAIPLFTNRHGLPAPSAICADPSNPARLQDPTCWNAQWIAGPFRTYSTHTTPNDFVNTILGRPMEPKADLDVWGVSVNLDWAINDNMTAKSITAYREVSGFWARDVDHSPLLLLQTVNDYQQSQFTQEFQLLGNSDDGKLNWIAGLYYFEEDGTHIDIVEIPGSVFNSGGSIDNSSKAAFGQISYDLTEKFSLTVGARWTDDTKRFLPKSLVAQDNGLGIPVGVPVLPVVTSAICDEAVLGTDSAGVAAQKNSCITNQVFDIHANAAYQWTEDFMTYASYSEGYKGGTFTQRVFPPRPDVPSARPEKVKAYEVGFKSSFMEDRVRLNGAAFFTDYTDLQVNVNEQTPGSNSPQDIGIITRNAAAAEIKGFELEMTAVPNDNLVIEAGLGYLDAKYTRVNAEAAGPEGISTSKQLVNTPEWSVNLAVGYSIPVGPDWTVTPRVDYSYTSKIANDAKNTPLLIQPGLSLVNAALIFEDQEGKWRVNLAIRNLTDQIYLVAGDNSTAGAFEGVYARPREWSISVKRNF</sequence>
<dbReference type="InterPro" id="IPR012910">
    <property type="entry name" value="Plug_dom"/>
</dbReference>
<dbReference type="EMBL" id="UOEJ01000090">
    <property type="protein sequence ID" value="VAV97623.1"/>
    <property type="molecule type" value="Genomic_DNA"/>
</dbReference>
<organism evidence="12">
    <name type="scientific">hydrothermal vent metagenome</name>
    <dbReference type="NCBI Taxonomy" id="652676"/>
    <lineage>
        <taxon>unclassified sequences</taxon>
        <taxon>metagenomes</taxon>
        <taxon>ecological metagenomes</taxon>
    </lineage>
</organism>
<evidence type="ECO:0000256" key="1">
    <source>
        <dbReference type="ARBA" id="ARBA00004571"/>
    </source>
</evidence>
<evidence type="ECO:0000256" key="6">
    <source>
        <dbReference type="ARBA" id="ARBA00023065"/>
    </source>
</evidence>
<keyword evidence="8" id="KW-0472">Membrane</keyword>
<evidence type="ECO:0000256" key="2">
    <source>
        <dbReference type="ARBA" id="ARBA00022448"/>
    </source>
</evidence>
<dbReference type="PANTHER" id="PTHR32552:SF81">
    <property type="entry name" value="TONB-DEPENDENT OUTER MEMBRANE RECEPTOR"/>
    <property type="match status" value="1"/>
</dbReference>
<evidence type="ECO:0000256" key="7">
    <source>
        <dbReference type="ARBA" id="ARBA00023077"/>
    </source>
</evidence>
<dbReference type="PROSITE" id="PS52016">
    <property type="entry name" value="TONB_DEPENDENT_REC_3"/>
    <property type="match status" value="1"/>
</dbReference>
<evidence type="ECO:0000313" key="12">
    <source>
        <dbReference type="EMBL" id="VAV97623.1"/>
    </source>
</evidence>